<proteinExistence type="predicted"/>
<evidence type="ECO:0000313" key="3">
    <source>
        <dbReference type="Proteomes" id="UP000251402"/>
    </source>
</evidence>
<evidence type="ECO:0000313" key="2">
    <source>
        <dbReference type="EMBL" id="QEM09168.1"/>
    </source>
</evidence>
<dbReference type="Proteomes" id="UP000251402">
    <property type="component" value="Chromosome"/>
</dbReference>
<dbReference type="RefSeq" id="WP_112569883.1">
    <property type="nucleotide sequence ID" value="NZ_CP043450.1"/>
</dbReference>
<protein>
    <recommendedName>
        <fullName evidence="4">YD repeat-containing protein</fullName>
    </recommendedName>
</protein>
<sequence length="1344" mass="146892">MRIFLFCLILSTIFLVTSLVVNAQTGNTISGNEIATPPNAAGFIQYTKVPVGEFTGIPDIKVPLYTIKSDNLNFPLFLSYYARGVQPNTHSGWVGTGWNLIADGVITRKINDLPDEFASDYIGYNSPYGDNMHYGWYFGANHTQNYSISQYQGHAVSTGTTSGYVVVDTAPDEFSFSINGISGTFFLGSDGKWKVRSADGTTLRIQETVGSVTIRPLASSSSQFDYQTINPTFVQFTLTAGDGTRYIFGGNPSSGGSNTTIEFNRRGPSSESYNNNMTAMAWHVSEIDLPSGKKITFNYFRDGTVFTYAPSMSENYEVYGSIPGTSISVSGKGFNVDPLDFSMNAMDPVYLQTIVFPEGKVVFNAVPSNEVDYLEARNTTSIRDAGNGYAKNSPGIVNSYNIFHTYGDLANNTPYFPFNSQGNLGEMWYKLNSIQVYDNNNKNLKTFNLSYSSDANTRLFLSSVQENDLPAYTFTYNTTPLPAYCSIHTDHWGFYNGQKTLPAFTYDANNFVTTAFQDSYYQFREPDPAYVTAGILTKVTYPTGGYSQFFYEPNQYSKWVGFPVAVNTLPSAMTGAGVRVQKVVTTDNANLTPITYEYKYVNNLTDNVSSGVLGMPKPAYAVNDQVTYVRYDSNGNAVSLGSGVNFGFWSSNSINPSQNDDGNIVTYSNVIERQSNNGVFNGMKATVFTNHDNGYPNNNPDQIAFSLSGASQSYLFHNSNRTFERGRILTETSYDQNNKIIHQLQFTYNDDATRFDQCTKLILSSVQQEYIGNYANGPVGGPSYITFVNNSALRFFYYFPYLKKKVETFYPNDGSVNNTVTTTNYAYDAVNGTRNQVSQSTVDSKGYTTTSLTKFPLDYGTPSNPEDDFTKGIVNLQSKSAVSLPVESMVQLNDGSATTQTLSATLNSYHPTLPVANLVYKALISDPKAAFTPSTIAGSCCLVKDGTYEPRMVTDIFDNNGNTLLEHVVNGGYKAYQWGYSNTFPVAVLSNAPANTTTTINTTTSSTVAISSSGTRTATFTTSAAGTIVLNPVVSYPDNYNARYTLTGPVSSSGILCGNQAPYPNGTCSYPRSASINAPAGTYTLTVSLASGSAPDQAITYAYLQSATSVNTTKFYYDGFEEGDGNTFDAKTGHYAYNGQFNYTVTGLNNGNYVLSYWLKTSNGWSLTKSSVSVTANSYAISVNGQIDDVRLYPVGSLLATYTYDPLVGMTSQTDQKNMATYYEYDNLQRLTNIKDKDGNIIKNITYHYQGQAAPNYSGIAISNITGTAVSLGWSFTSDAPTASASLQYTDTSTQQVYTYNIPAGQTSTTLVVPAQNRSYNFVLVQNLSSGTQLTSAPLNVHVN</sequence>
<gene>
    <name evidence="2" type="ORF">DEO27_003755</name>
</gene>
<feature type="chain" id="PRO_5022841813" description="YD repeat-containing protein" evidence="1">
    <location>
        <begin position="24"/>
        <end position="1344"/>
    </location>
</feature>
<keyword evidence="1" id="KW-0732">Signal</keyword>
<keyword evidence="3" id="KW-1185">Reference proteome</keyword>
<reference evidence="2" key="1">
    <citation type="submission" date="2019-08" db="EMBL/GenBank/DDBJ databases">
        <title>Comparative genome analysis confer to the adaptation heavy metal polluted environment.</title>
        <authorList>
            <person name="Li Y."/>
        </authorList>
    </citation>
    <scope>NUCLEOTIDE SEQUENCE [LARGE SCALE GENOMIC DNA]</scope>
    <source>
        <strain evidence="2">P1</strain>
    </source>
</reference>
<dbReference type="OrthoDB" id="680656at2"/>
<evidence type="ECO:0008006" key="4">
    <source>
        <dbReference type="Google" id="ProtNLM"/>
    </source>
</evidence>
<dbReference type="EMBL" id="CP043450">
    <property type="protein sequence ID" value="QEM09168.1"/>
    <property type="molecule type" value="Genomic_DNA"/>
</dbReference>
<accession>A0A5C1HWG9</accession>
<feature type="signal peptide" evidence="1">
    <location>
        <begin position="1"/>
        <end position="23"/>
    </location>
</feature>
<organism evidence="2 3">
    <name type="scientific">Mucilaginibacter rubeus</name>
    <dbReference type="NCBI Taxonomy" id="2027860"/>
    <lineage>
        <taxon>Bacteria</taxon>
        <taxon>Pseudomonadati</taxon>
        <taxon>Bacteroidota</taxon>
        <taxon>Sphingobacteriia</taxon>
        <taxon>Sphingobacteriales</taxon>
        <taxon>Sphingobacteriaceae</taxon>
        <taxon>Mucilaginibacter</taxon>
    </lineage>
</organism>
<name>A0A5C1HWG9_9SPHI</name>
<dbReference type="KEGG" id="mrub:DEO27_003755"/>
<evidence type="ECO:0000256" key="1">
    <source>
        <dbReference type="SAM" id="SignalP"/>
    </source>
</evidence>